<dbReference type="SUPFAM" id="SSF82866">
    <property type="entry name" value="Multidrug efflux transporter AcrB transmembrane domain"/>
    <property type="match status" value="1"/>
</dbReference>
<dbReference type="Proteomes" id="UP000250028">
    <property type="component" value="Unassembled WGS sequence"/>
</dbReference>
<dbReference type="EMBL" id="UESZ01000001">
    <property type="protein sequence ID" value="SSA34516.1"/>
    <property type="molecule type" value="Genomic_DNA"/>
</dbReference>
<gene>
    <name evidence="2" type="ORF">SAMN04489750_1839</name>
</gene>
<name>A0A2Y8ZSR9_9MICO</name>
<accession>A0A2Y8ZSR9</accession>
<dbReference type="AlphaFoldDB" id="A0A2Y8ZSR9"/>
<keyword evidence="1" id="KW-1133">Transmembrane helix</keyword>
<dbReference type="RefSeq" id="WP_109685172.1">
    <property type="nucleotide sequence ID" value="NZ_QGDN01000001.1"/>
</dbReference>
<evidence type="ECO:0000313" key="3">
    <source>
        <dbReference type="Proteomes" id="UP000250028"/>
    </source>
</evidence>
<reference evidence="3" key="1">
    <citation type="submission" date="2016-10" db="EMBL/GenBank/DDBJ databases">
        <authorList>
            <person name="Varghese N."/>
            <person name="Submissions S."/>
        </authorList>
    </citation>
    <scope>NUCLEOTIDE SEQUENCE [LARGE SCALE GENOMIC DNA]</scope>
    <source>
        <strain evidence="3">DSM 22951</strain>
    </source>
</reference>
<sequence length="165" mass="17773">MDIPIPYTSTPVALYDGGLTAMLRWIVKTPAAILVVALVALFLWWVIRRWVRAGIALVASLVATTALLGGFHGLTGLAGPGVGSPNFPWQQHTSTARAYSVDNVALQTLLYRRAVATYGLSMGAEQFRQHCTFRRTGTSGTAHGDPVTLHVDLFCNGKRVAPPTK</sequence>
<feature type="transmembrane region" description="Helical" evidence="1">
    <location>
        <begin position="25"/>
        <end position="47"/>
    </location>
</feature>
<feature type="transmembrane region" description="Helical" evidence="1">
    <location>
        <begin position="54"/>
        <end position="74"/>
    </location>
</feature>
<keyword evidence="1" id="KW-0472">Membrane</keyword>
<organism evidence="2 3">
    <name type="scientific">Branchiibius hedensis</name>
    <dbReference type="NCBI Taxonomy" id="672460"/>
    <lineage>
        <taxon>Bacteria</taxon>
        <taxon>Bacillati</taxon>
        <taxon>Actinomycetota</taxon>
        <taxon>Actinomycetes</taxon>
        <taxon>Micrococcales</taxon>
        <taxon>Dermacoccaceae</taxon>
        <taxon>Branchiibius</taxon>
    </lineage>
</organism>
<protein>
    <submittedName>
        <fullName evidence="2">Uncharacterized protein</fullName>
    </submittedName>
</protein>
<proteinExistence type="predicted"/>
<evidence type="ECO:0000313" key="2">
    <source>
        <dbReference type="EMBL" id="SSA34516.1"/>
    </source>
</evidence>
<keyword evidence="3" id="KW-1185">Reference proteome</keyword>
<evidence type="ECO:0000256" key="1">
    <source>
        <dbReference type="SAM" id="Phobius"/>
    </source>
</evidence>
<keyword evidence="1" id="KW-0812">Transmembrane</keyword>